<feature type="domain" description="Csm4 C-terminal" evidence="5">
    <location>
        <begin position="216"/>
        <end position="306"/>
    </location>
</feature>
<dbReference type="NCBIfam" id="TIGR01903">
    <property type="entry name" value="cas5_csm4"/>
    <property type="match status" value="1"/>
</dbReference>
<dbReference type="InterPro" id="IPR040932">
    <property type="entry name" value="Csm4_C"/>
</dbReference>
<gene>
    <name evidence="6" type="primary">csm4</name>
    <name evidence="6" type="ORF">GT694_14910</name>
</gene>
<sequence>MEYKLYCLEFLTGVHFGSKNLDSTEITFHADTLFAALFQEALKMEKQKEFLNAVSEGRIVLSDAFPYIGKNYYIPKPMISVRVDDDEKQGNSRQKKMFKNLKYIPVNTVEAFINGTFPEEHMEDMQYLGTNGMKVSVGIRGMEEPQPYRVSTYHFTDGSGLYIIAGMESEKDQECLDELFESLQYTGLGGKKSSGMGRFKCRVCDIPREIKEQLTKKASMHLLLSTALPEDEELEDILKGATYSLLKRSGFIDSQTYAAQQMRKSDIYVFSAGSCFVNTFKGKVIEERNGGTHPIFRYAKAFFMGV</sequence>
<dbReference type="Proteomes" id="UP000473323">
    <property type="component" value="Unassembled WGS sequence"/>
</dbReference>
<accession>A0A6L8THB0</accession>
<evidence type="ECO:0000256" key="4">
    <source>
        <dbReference type="ARBA" id="ARBA00023118"/>
    </source>
</evidence>
<dbReference type="InterPro" id="IPR005510">
    <property type="entry name" value="Csm4"/>
</dbReference>
<reference evidence="6 7" key="1">
    <citation type="journal article" date="2019" name="Nat. Med.">
        <title>A library of human gut bacterial isolates paired with longitudinal multiomics data enables mechanistic microbiome research.</title>
        <authorList>
            <person name="Poyet M."/>
            <person name="Groussin M."/>
            <person name="Gibbons S.M."/>
            <person name="Avila-Pacheco J."/>
            <person name="Jiang X."/>
            <person name="Kearney S.M."/>
            <person name="Perrotta A.R."/>
            <person name="Berdy B."/>
            <person name="Zhao S."/>
            <person name="Lieberman T.D."/>
            <person name="Swanson P.K."/>
            <person name="Smith M."/>
            <person name="Roesemann S."/>
            <person name="Alexander J.E."/>
            <person name="Rich S.A."/>
            <person name="Livny J."/>
            <person name="Vlamakis H."/>
            <person name="Clish C."/>
            <person name="Bullock K."/>
            <person name="Deik A."/>
            <person name="Scott J."/>
            <person name="Pierce K.A."/>
            <person name="Xavier R.J."/>
            <person name="Alm E.J."/>
        </authorList>
    </citation>
    <scope>NUCLEOTIDE SEQUENCE [LARGE SCALE GENOMIC DNA]</scope>
    <source>
        <strain evidence="6 7">BIOML-A4</strain>
    </source>
</reference>
<dbReference type="GO" id="GO:0051607">
    <property type="term" value="P:defense response to virus"/>
    <property type="evidence" value="ECO:0007669"/>
    <property type="project" value="UniProtKB-KW"/>
</dbReference>
<dbReference type="GO" id="GO:0003723">
    <property type="term" value="F:RNA binding"/>
    <property type="evidence" value="ECO:0007669"/>
    <property type="project" value="UniProtKB-KW"/>
</dbReference>
<protein>
    <recommendedName>
        <fullName evidence="2">CRISPR system Cms protein Csm4</fullName>
    </recommendedName>
</protein>
<keyword evidence="4" id="KW-0051">Antiviral defense</keyword>
<evidence type="ECO:0000256" key="1">
    <source>
        <dbReference type="ARBA" id="ARBA00005772"/>
    </source>
</evidence>
<dbReference type="RefSeq" id="WP_161209952.1">
    <property type="nucleotide sequence ID" value="NZ_CAKXSV010000033.1"/>
</dbReference>
<comment type="similarity">
    <text evidence="1">Belongs to the CRISPR-associated Csm4 family.</text>
</comment>
<comment type="caution">
    <text evidence="6">The sequence shown here is derived from an EMBL/GenBank/DDBJ whole genome shotgun (WGS) entry which is preliminary data.</text>
</comment>
<dbReference type="Pfam" id="PF17953">
    <property type="entry name" value="Csm4_C"/>
    <property type="match status" value="1"/>
</dbReference>
<dbReference type="EMBL" id="WWVT01000030">
    <property type="protein sequence ID" value="MZL63312.1"/>
    <property type="molecule type" value="Genomic_DNA"/>
</dbReference>
<proteinExistence type="inferred from homology"/>
<name>A0A6L8THB0_9FIRM</name>
<keyword evidence="3" id="KW-0694">RNA-binding</keyword>
<evidence type="ECO:0000256" key="2">
    <source>
        <dbReference type="ARBA" id="ARBA00016109"/>
    </source>
</evidence>
<evidence type="ECO:0000256" key="3">
    <source>
        <dbReference type="ARBA" id="ARBA00022884"/>
    </source>
</evidence>
<organism evidence="6 7">
    <name type="scientific">Blautia massiliensis</name>
    <name type="common">ex Durand et al. 2017</name>
    <dbReference type="NCBI Taxonomy" id="1737424"/>
    <lineage>
        <taxon>Bacteria</taxon>
        <taxon>Bacillati</taxon>
        <taxon>Bacillota</taxon>
        <taxon>Clostridia</taxon>
        <taxon>Lachnospirales</taxon>
        <taxon>Lachnospiraceae</taxon>
        <taxon>Blautia</taxon>
    </lineage>
</organism>
<evidence type="ECO:0000313" key="7">
    <source>
        <dbReference type="Proteomes" id="UP000473323"/>
    </source>
</evidence>
<dbReference type="AlphaFoldDB" id="A0A6L8THB0"/>
<evidence type="ECO:0000259" key="5">
    <source>
        <dbReference type="Pfam" id="PF17953"/>
    </source>
</evidence>
<evidence type="ECO:0000313" key="6">
    <source>
        <dbReference type="EMBL" id="MZL63312.1"/>
    </source>
</evidence>